<evidence type="ECO:0000313" key="1">
    <source>
        <dbReference type="EMBL" id="SPO62091.1"/>
    </source>
</evidence>
<dbReference type="PANTHER" id="PTHR13812">
    <property type="entry name" value="KETIMINE REDUCTASE MU-CRYSTALLIN"/>
    <property type="match status" value="1"/>
</dbReference>
<dbReference type="PIRSF" id="PIRSF001439">
    <property type="entry name" value="CryM"/>
    <property type="match status" value="1"/>
</dbReference>
<dbReference type="PANTHER" id="PTHR13812:SF19">
    <property type="entry name" value="KETIMINE REDUCTASE MU-CRYSTALLIN"/>
    <property type="match status" value="1"/>
</dbReference>
<dbReference type="Pfam" id="PF02423">
    <property type="entry name" value="OCD_Mu_crystall"/>
    <property type="match status" value="1"/>
</dbReference>
<protein>
    <submittedName>
        <fullName evidence="1">Ornithine cyclodeaminase/mu-crystallin</fullName>
    </submittedName>
</protein>
<gene>
    <name evidence="1" type="ORF">JV551A3_V1_1640167</name>
</gene>
<dbReference type="InterPro" id="IPR023401">
    <property type="entry name" value="ODC_N"/>
</dbReference>
<dbReference type="SUPFAM" id="SSF51735">
    <property type="entry name" value="NAD(P)-binding Rossmann-fold domains"/>
    <property type="match status" value="1"/>
</dbReference>
<dbReference type="InterPro" id="IPR036291">
    <property type="entry name" value="NAD(P)-bd_dom_sf"/>
</dbReference>
<dbReference type="InterPro" id="IPR003462">
    <property type="entry name" value="ODC_Mu_crystall"/>
</dbReference>
<dbReference type="AlphaFoldDB" id="A0AAQ1PA55"/>
<sequence>MSIPAPAPVFVSSEAAREVFDWKDAIGALQLAYSQSQPPQSTPPRSVAALHKTWLRTLPAVPVTGRYYGAKLMGAAMGVDKPAVEYVIVLFDRQTSRIAGFVDGALVTGFRTAATSAAALDRLAPPGPARLGVLGSGLEASMHVRAIASVRELSEVVVFSPTPEKRAAFAEAVTRDLGVPARGVGSGREAVEGADLVLCAARSRDEQPTLYADWLKPGATIVSIGSTVPSQREIDVSVVERSDIIVCDMLEEVLEETGDMLEANKAGLHFHDKSYSLVDLMSGALDERLLQAQTRMFKSVGGGLQDIVVAELILSRAIAAGSATPLPIQFETKYL</sequence>
<dbReference type="EMBL" id="OPYN01000164">
    <property type="protein sequence ID" value="SPO62091.1"/>
    <property type="molecule type" value="Genomic_DNA"/>
</dbReference>
<keyword evidence="2" id="KW-1185">Reference proteome</keyword>
<dbReference type="Gene3D" id="3.30.1780.10">
    <property type="entry name" value="ornithine cyclodeaminase, domain 1"/>
    <property type="match status" value="1"/>
</dbReference>
<dbReference type="Proteomes" id="UP000294335">
    <property type="component" value="Unassembled WGS sequence"/>
</dbReference>
<evidence type="ECO:0000313" key="2">
    <source>
        <dbReference type="Proteomes" id="UP000294335"/>
    </source>
</evidence>
<reference evidence="1 2" key="1">
    <citation type="submission" date="2018-02" db="EMBL/GenBank/DDBJ databases">
        <authorList>
            <person name="Dubost A."/>
        </authorList>
    </citation>
    <scope>NUCLEOTIDE SEQUENCE [LARGE SCALE GENOMIC DNA]</scope>
    <source>
        <strain evidence="2">JV551A3</strain>
    </source>
</reference>
<comment type="caution">
    <text evidence="1">The sequence shown here is derived from an EMBL/GenBank/DDBJ whole genome shotgun (WGS) entry which is preliminary data.</text>
</comment>
<dbReference type="GO" id="GO:0005737">
    <property type="term" value="C:cytoplasm"/>
    <property type="evidence" value="ECO:0007669"/>
    <property type="project" value="TreeGrafter"/>
</dbReference>
<dbReference type="RefSeq" id="WP_133971260.1">
    <property type="nucleotide sequence ID" value="NZ_OPYN01000164.1"/>
</dbReference>
<accession>A0AAQ1PA55</accession>
<name>A0AAQ1PA55_9PSED</name>
<organism evidence="1 2">
    <name type="scientific">Pseudomonas inefficax</name>
    <dbReference type="NCBI Taxonomy" id="2078786"/>
    <lineage>
        <taxon>Bacteria</taxon>
        <taxon>Pseudomonadati</taxon>
        <taxon>Pseudomonadota</taxon>
        <taxon>Gammaproteobacteria</taxon>
        <taxon>Pseudomonadales</taxon>
        <taxon>Pseudomonadaceae</taxon>
        <taxon>Pseudomonas</taxon>
    </lineage>
</organism>
<dbReference type="Gene3D" id="3.40.50.720">
    <property type="entry name" value="NAD(P)-binding Rossmann-like Domain"/>
    <property type="match status" value="1"/>
</dbReference>
<proteinExistence type="predicted"/>